<organism evidence="2 3">
    <name type="scientific">Gossypium gossypioides</name>
    <name type="common">Mexican cotton</name>
    <name type="synonym">Selera gossypioides</name>
    <dbReference type="NCBI Taxonomy" id="34282"/>
    <lineage>
        <taxon>Eukaryota</taxon>
        <taxon>Viridiplantae</taxon>
        <taxon>Streptophyta</taxon>
        <taxon>Embryophyta</taxon>
        <taxon>Tracheophyta</taxon>
        <taxon>Spermatophyta</taxon>
        <taxon>Magnoliopsida</taxon>
        <taxon>eudicotyledons</taxon>
        <taxon>Gunneridae</taxon>
        <taxon>Pentapetalae</taxon>
        <taxon>rosids</taxon>
        <taxon>malvids</taxon>
        <taxon>Malvales</taxon>
        <taxon>Malvaceae</taxon>
        <taxon>Malvoideae</taxon>
        <taxon>Gossypium</taxon>
    </lineage>
</organism>
<dbReference type="EMBL" id="JABEZY010000012">
    <property type="protein sequence ID" value="MBA0750426.1"/>
    <property type="molecule type" value="Genomic_DNA"/>
</dbReference>
<keyword evidence="1" id="KW-0472">Membrane</keyword>
<dbReference type="OrthoDB" id="1640012at2759"/>
<evidence type="ECO:0000313" key="2">
    <source>
        <dbReference type="EMBL" id="MBA0750426.1"/>
    </source>
</evidence>
<gene>
    <name evidence="2" type="ORF">Gogos_001837</name>
</gene>
<comment type="caution">
    <text evidence="2">The sequence shown here is derived from an EMBL/GenBank/DDBJ whole genome shotgun (WGS) entry which is preliminary data.</text>
</comment>
<dbReference type="AlphaFoldDB" id="A0A7J9CPS5"/>
<accession>A0A7J9CPS5</accession>
<dbReference type="Proteomes" id="UP000593579">
    <property type="component" value="Unassembled WGS sequence"/>
</dbReference>
<name>A0A7J9CPS5_GOSGO</name>
<keyword evidence="1" id="KW-1133">Transmembrane helix</keyword>
<protein>
    <submittedName>
        <fullName evidence="2">Uncharacterized protein</fullName>
    </submittedName>
</protein>
<proteinExistence type="predicted"/>
<keyword evidence="1" id="KW-0812">Transmembrane</keyword>
<reference evidence="2 3" key="1">
    <citation type="journal article" date="2019" name="Genome Biol. Evol.">
        <title>Insights into the evolution of the New World diploid cottons (Gossypium, subgenus Houzingenia) based on genome sequencing.</title>
        <authorList>
            <person name="Grover C.E."/>
            <person name="Arick M.A. 2nd"/>
            <person name="Thrash A."/>
            <person name="Conover J.L."/>
            <person name="Sanders W.S."/>
            <person name="Peterson D.G."/>
            <person name="Frelichowski J.E."/>
            <person name="Scheffler J.A."/>
            <person name="Scheffler B.E."/>
            <person name="Wendel J.F."/>
        </authorList>
    </citation>
    <scope>NUCLEOTIDE SEQUENCE [LARGE SCALE GENOMIC DNA]</scope>
    <source>
        <strain evidence="2">5</strain>
        <tissue evidence="2">Leaf</tissue>
    </source>
</reference>
<evidence type="ECO:0000313" key="3">
    <source>
        <dbReference type="Proteomes" id="UP000593579"/>
    </source>
</evidence>
<keyword evidence="3" id="KW-1185">Reference proteome</keyword>
<feature type="non-terminal residue" evidence="2">
    <location>
        <position position="1"/>
    </location>
</feature>
<feature type="transmembrane region" description="Helical" evidence="1">
    <location>
        <begin position="6"/>
        <end position="27"/>
    </location>
</feature>
<evidence type="ECO:0000256" key="1">
    <source>
        <dbReference type="SAM" id="Phobius"/>
    </source>
</evidence>
<sequence>MHNSPGISIALIFITVGFGFKLSPALFQDLQYHAGEMGAGKRDPGKGGIGYVDKGKAIIKSLIVFVKASNHEELGECSTKPVLIEVVKK</sequence>